<feature type="signal peptide" evidence="1">
    <location>
        <begin position="1"/>
        <end position="18"/>
    </location>
</feature>
<dbReference type="InterPro" id="IPR052147">
    <property type="entry name" value="PP2-like/Lectin"/>
</dbReference>
<keyword evidence="3" id="KW-1185">Reference proteome</keyword>
<accession>A0A834GBG1</accession>
<keyword evidence="1" id="KW-0732">Signal</keyword>
<comment type="caution">
    <text evidence="2">The sequence shown here is derived from an EMBL/GenBank/DDBJ whole genome shotgun (WGS) entry which is preliminary data.</text>
</comment>
<organism evidence="2 3">
    <name type="scientific">Rhododendron simsii</name>
    <name type="common">Sims's rhododendron</name>
    <dbReference type="NCBI Taxonomy" id="118357"/>
    <lineage>
        <taxon>Eukaryota</taxon>
        <taxon>Viridiplantae</taxon>
        <taxon>Streptophyta</taxon>
        <taxon>Embryophyta</taxon>
        <taxon>Tracheophyta</taxon>
        <taxon>Spermatophyta</taxon>
        <taxon>Magnoliopsida</taxon>
        <taxon>eudicotyledons</taxon>
        <taxon>Gunneridae</taxon>
        <taxon>Pentapetalae</taxon>
        <taxon>asterids</taxon>
        <taxon>Ericales</taxon>
        <taxon>Ericaceae</taxon>
        <taxon>Ericoideae</taxon>
        <taxon>Rhodoreae</taxon>
        <taxon>Rhododendron</taxon>
    </lineage>
</organism>
<dbReference type="InterPro" id="IPR025886">
    <property type="entry name" value="PP2-like"/>
</dbReference>
<evidence type="ECO:0000313" key="2">
    <source>
        <dbReference type="EMBL" id="KAF7130087.1"/>
    </source>
</evidence>
<dbReference type="AlphaFoldDB" id="A0A834GBG1"/>
<evidence type="ECO:0000313" key="3">
    <source>
        <dbReference type="Proteomes" id="UP000626092"/>
    </source>
</evidence>
<sequence length="259" mass="29656">MAFVHILIFLLQKYFVDEKSNKNCFVLFARELLIVHGENPKHWRWIKDKDTRWDQVGTNCGKIGLRRSTRASRAKREEGGNLSVAELPEESMEDGGVVWRHLGGTHGGEVVGSRRIIQALDWLVQQRTASHRGQESLISSGEDIEVAEVLEVCWLEVGGAIRTINLSPGTLYEIVFVLMKFESDIKFNLDLTIKPQHSKALMRSESLEERPLEEWFEVLVGEFMFTTQYVGSLEFSLGQHDWQWKCGLVVKCAIIRPKN</sequence>
<dbReference type="Proteomes" id="UP000626092">
    <property type="component" value="Unassembled WGS sequence"/>
</dbReference>
<dbReference type="EMBL" id="WJXA01000010">
    <property type="protein sequence ID" value="KAF7130087.1"/>
    <property type="molecule type" value="Genomic_DNA"/>
</dbReference>
<evidence type="ECO:0000256" key="1">
    <source>
        <dbReference type="SAM" id="SignalP"/>
    </source>
</evidence>
<gene>
    <name evidence="2" type="ORF">RHSIM_Rhsim10G0142600</name>
</gene>
<dbReference type="PANTHER" id="PTHR48478">
    <property type="entry name" value="LECTIN-LIKE"/>
    <property type="match status" value="1"/>
</dbReference>
<proteinExistence type="predicted"/>
<dbReference type="Pfam" id="PF14299">
    <property type="entry name" value="PP2"/>
    <property type="match status" value="2"/>
</dbReference>
<dbReference type="OrthoDB" id="533833at2759"/>
<feature type="chain" id="PRO_5032423040" evidence="1">
    <location>
        <begin position="19"/>
        <end position="259"/>
    </location>
</feature>
<protein>
    <submittedName>
        <fullName evidence="2">Uncharacterized protein</fullName>
    </submittedName>
</protein>
<name>A0A834GBG1_RHOSS</name>
<dbReference type="PANTHER" id="PTHR48478:SF1">
    <property type="entry name" value="LECTIN-LIKE"/>
    <property type="match status" value="1"/>
</dbReference>
<dbReference type="GO" id="GO:0030246">
    <property type="term" value="F:carbohydrate binding"/>
    <property type="evidence" value="ECO:0007669"/>
    <property type="project" value="InterPro"/>
</dbReference>
<reference evidence="2" key="1">
    <citation type="submission" date="2019-11" db="EMBL/GenBank/DDBJ databases">
        <authorList>
            <person name="Liu Y."/>
            <person name="Hou J."/>
            <person name="Li T.-Q."/>
            <person name="Guan C.-H."/>
            <person name="Wu X."/>
            <person name="Wu H.-Z."/>
            <person name="Ling F."/>
            <person name="Zhang R."/>
            <person name="Shi X.-G."/>
            <person name="Ren J.-P."/>
            <person name="Chen E.-F."/>
            <person name="Sun J.-M."/>
        </authorList>
    </citation>
    <scope>NUCLEOTIDE SEQUENCE</scope>
    <source>
        <strain evidence="2">Adult_tree_wgs_1</strain>
        <tissue evidence="2">Leaves</tissue>
    </source>
</reference>